<dbReference type="AlphaFoldDB" id="A0A450UDQ1"/>
<evidence type="ECO:0000313" key="1">
    <source>
        <dbReference type="EMBL" id="VFJ90640.1"/>
    </source>
</evidence>
<dbReference type="Pfam" id="PF08011">
    <property type="entry name" value="PDDEXK_9"/>
    <property type="match status" value="1"/>
</dbReference>
<sequence length="221" mass="25719">MASLMYYLGVLTIADSGDAMGRLTLRIPNLVIRRLYVERIRDATLPEYEDRETARHAAEHFYTSGDIEPLCDFIETRYFQVFDNRDYRWNNELVIKTAFLVVLFSDTFYIMDSETAIDKGYADLSLIIRPDMRKYRLLDHLLEFKYLSLKELGSSDEEIKGKTREELRALPRVAAALNEAKQQLARYRTTLQNAYGDKLRLHTHAVVALGLARLVWLTSNR</sequence>
<dbReference type="PANTHER" id="PTHR34825:SF2">
    <property type="entry name" value="AAA-ATPASE-LIKE DOMAIN-CONTAINING PROTEIN"/>
    <property type="match status" value="1"/>
</dbReference>
<accession>A0A450UDQ1</accession>
<dbReference type="InterPro" id="IPR012547">
    <property type="entry name" value="PDDEXK_9"/>
</dbReference>
<protein>
    <submittedName>
        <fullName evidence="1">PD-(D/E)XK nuclease superfamily protein</fullName>
    </submittedName>
</protein>
<dbReference type="PANTHER" id="PTHR34825">
    <property type="entry name" value="CONSERVED PROTEIN, WITH A WEAK D-GALACTARATE DEHYDRATASE/ALTRONATE HYDROLASE DOMAIN"/>
    <property type="match status" value="1"/>
</dbReference>
<name>A0A450UDQ1_9GAMM</name>
<reference evidence="1" key="1">
    <citation type="submission" date="2019-02" db="EMBL/GenBank/DDBJ databases">
        <authorList>
            <person name="Gruber-Vodicka R. H."/>
            <person name="Seah K. B. B."/>
        </authorList>
    </citation>
    <scope>NUCLEOTIDE SEQUENCE</scope>
    <source>
        <strain evidence="1">BECK_M7</strain>
    </source>
</reference>
<gene>
    <name evidence="1" type="ORF">BECKLFY1418B_GA0070995_10211</name>
</gene>
<dbReference type="EMBL" id="CAADFF010000021">
    <property type="protein sequence ID" value="VFJ90640.1"/>
    <property type="molecule type" value="Genomic_DNA"/>
</dbReference>
<organism evidence="1">
    <name type="scientific">Candidatus Kentrum sp. LFY</name>
    <dbReference type="NCBI Taxonomy" id="2126342"/>
    <lineage>
        <taxon>Bacteria</taxon>
        <taxon>Pseudomonadati</taxon>
        <taxon>Pseudomonadota</taxon>
        <taxon>Gammaproteobacteria</taxon>
        <taxon>Candidatus Kentrum</taxon>
    </lineage>
</organism>
<proteinExistence type="predicted"/>